<dbReference type="EMBL" id="CP062008">
    <property type="protein sequence ID" value="QPG67932.1"/>
    <property type="molecule type" value="Genomic_DNA"/>
</dbReference>
<dbReference type="GO" id="GO:0051537">
    <property type="term" value="F:2 iron, 2 sulfur cluster binding"/>
    <property type="evidence" value="ECO:0007669"/>
    <property type="project" value="UniProtKB-KW"/>
</dbReference>
<evidence type="ECO:0000313" key="5">
    <source>
        <dbReference type="EMBL" id="QPG67932.1"/>
    </source>
</evidence>
<dbReference type="PANTHER" id="PTHR47354">
    <property type="entry name" value="NADH OXIDOREDUCTASE HCR"/>
    <property type="match status" value="1"/>
</dbReference>
<dbReference type="GeneID" id="76727387"/>
<reference evidence="5 7" key="2">
    <citation type="journal article" date="2019" name="BMC Evol. Biol.">
        <title>Comparative genomics of Mycobacterium mucogenicum and Mycobacterium neoaurum clade members emphasizing tRNA and non-coding RNA.</title>
        <authorList>
            <person name="Behra P.R.K."/>
            <person name="Pettersson B.M.F."/>
            <person name="Das S."/>
            <person name="Dasgupta S."/>
            <person name="Kirsebom L.A."/>
        </authorList>
    </citation>
    <scope>NUCLEOTIDE SEQUENCE [LARGE SCALE GENOMIC DNA]</scope>
    <source>
        <strain evidence="5 7">DSM 44124</strain>
    </source>
</reference>
<keyword evidence="2" id="KW-0001">2Fe-2S</keyword>
<evidence type="ECO:0000313" key="6">
    <source>
        <dbReference type="EMBL" id="TLH54475.1"/>
    </source>
</evidence>
<dbReference type="PRINTS" id="PR00410">
    <property type="entry name" value="PHEHYDRXLASE"/>
</dbReference>
<dbReference type="PANTHER" id="PTHR47354:SF3">
    <property type="entry name" value="OXIDOREDUCTASE-RELATED"/>
    <property type="match status" value="1"/>
</dbReference>
<protein>
    <submittedName>
        <fullName evidence="6">Ferredoxin reductase</fullName>
    </submittedName>
</protein>
<dbReference type="InterPro" id="IPR039261">
    <property type="entry name" value="FNR_nucleotide-bd"/>
</dbReference>
<keyword evidence="2" id="KW-0479">Metal-binding</keyword>
<dbReference type="Gene3D" id="3.40.50.80">
    <property type="entry name" value="Nucleotide-binding domain of ferredoxin-NADP reductase (FNR) module"/>
    <property type="match status" value="1"/>
</dbReference>
<dbReference type="Pfam" id="PF00111">
    <property type="entry name" value="Fer2"/>
    <property type="match status" value="1"/>
</dbReference>
<reference evidence="6" key="1">
    <citation type="submission" date="2018-01" db="EMBL/GenBank/DDBJ databases">
        <title>Comparative genomics of Mycobacterium mucogenicum and Mycobacterium neoaurum clade members emphasizing tRNA and non-coding RNA.</title>
        <authorList>
            <person name="Behra P.R.K."/>
            <person name="Pettersson B.M.F."/>
            <person name="Das S."/>
            <person name="Dasgupta S."/>
            <person name="Kirsebom L.A."/>
        </authorList>
    </citation>
    <scope>NUCLEOTIDE SEQUENCE</scope>
    <source>
        <strain evidence="6">DSM 44124</strain>
    </source>
</reference>
<dbReference type="CDD" id="cd06216">
    <property type="entry name" value="FNR_iron_sulfur_binding_2"/>
    <property type="match status" value="1"/>
</dbReference>
<dbReference type="Pfam" id="PF00970">
    <property type="entry name" value="FAD_binding_6"/>
    <property type="match status" value="1"/>
</dbReference>
<dbReference type="RefSeq" id="WP_020102836.1">
    <property type="nucleotide sequence ID" value="NZ_ANBS01000003.1"/>
</dbReference>
<dbReference type="InterPro" id="IPR036010">
    <property type="entry name" value="2Fe-2S_ferredoxin-like_sf"/>
</dbReference>
<keyword evidence="2" id="KW-0408">Iron</keyword>
<proteinExistence type="predicted"/>
<dbReference type="InterPro" id="IPR017938">
    <property type="entry name" value="Riboflavin_synthase-like_b-brl"/>
</dbReference>
<sequence length="350" mass="37401">MFTETLSRRVRRSALVGILTGPHGVDRYTEVFDRTWTVNDARAKVVAVRRQTPRSVTLTLQPNDAWQGFKAGQHINLTVEIDGRRRTRCYSPANSEGSPVIELTVGLHDGGLVSTHLFEHAEPGMVVHLDSVGGDFVLPEQRPRRILLVSGGSGITPVLSMLRTLREENFDGEVAFLHYARNPEEAAYATELAATPGVKVLHSYTRSNRGDLSGHFGPDHLAAAMPNPDAVFVCGPPALVDAVKDLLPGAQSESFVPPVIAVPTDASGGNVAFTGSKVDVVDDGRSILEQAEAAGLNPTSGCRMGICHTCTRKKISGPVKNLITGAVSTAPDENIEICVTAPCGDVQIDL</sequence>
<gene>
    <name evidence="5" type="ORF">C1S78_020820</name>
    <name evidence="6" type="ORF">C1S78_20760</name>
</gene>
<dbReference type="PROSITE" id="PS51384">
    <property type="entry name" value="FAD_FR"/>
    <property type="match status" value="1"/>
</dbReference>
<dbReference type="InterPro" id="IPR050415">
    <property type="entry name" value="MRET"/>
</dbReference>
<name>A0A8H2JGX7_MYCMU</name>
<dbReference type="KEGG" id="mmuc:C1S78_020820"/>
<evidence type="ECO:0000256" key="2">
    <source>
        <dbReference type="ARBA" id="ARBA00022714"/>
    </source>
</evidence>
<dbReference type="Gene3D" id="2.40.30.10">
    <property type="entry name" value="Translation factors"/>
    <property type="match status" value="1"/>
</dbReference>
<dbReference type="InterPro" id="IPR001433">
    <property type="entry name" value="OxRdtase_FAD/NAD-bd"/>
</dbReference>
<dbReference type="Pfam" id="PF00175">
    <property type="entry name" value="NAD_binding_1"/>
    <property type="match status" value="1"/>
</dbReference>
<dbReference type="SUPFAM" id="SSF63380">
    <property type="entry name" value="Riboflavin synthase domain-like"/>
    <property type="match status" value="1"/>
</dbReference>
<accession>A0A8H2JGX7</accession>
<feature type="domain" description="FAD-binding FR-type" evidence="4">
    <location>
        <begin position="38"/>
        <end position="139"/>
    </location>
</feature>
<dbReference type="CDD" id="cd00207">
    <property type="entry name" value="fer2"/>
    <property type="match status" value="1"/>
</dbReference>
<dbReference type="GO" id="GO:0016491">
    <property type="term" value="F:oxidoreductase activity"/>
    <property type="evidence" value="ECO:0007669"/>
    <property type="project" value="InterPro"/>
</dbReference>
<evidence type="ECO:0000256" key="1">
    <source>
        <dbReference type="ARBA" id="ARBA00001974"/>
    </source>
</evidence>
<dbReference type="AlphaFoldDB" id="A0A8H2JGX7"/>
<dbReference type="Gene3D" id="3.10.20.30">
    <property type="match status" value="1"/>
</dbReference>
<keyword evidence="3" id="KW-0411">Iron-sulfur</keyword>
<dbReference type="SUPFAM" id="SSF52343">
    <property type="entry name" value="Ferredoxin reductase-like, C-terminal NADP-linked domain"/>
    <property type="match status" value="1"/>
</dbReference>
<dbReference type="InterPro" id="IPR001041">
    <property type="entry name" value="2Fe-2S_ferredoxin-type"/>
</dbReference>
<dbReference type="SUPFAM" id="SSF54292">
    <property type="entry name" value="2Fe-2S ferredoxin-like"/>
    <property type="match status" value="1"/>
</dbReference>
<dbReference type="EMBL" id="POTL01000001">
    <property type="protein sequence ID" value="TLH54475.1"/>
    <property type="molecule type" value="Genomic_DNA"/>
</dbReference>
<evidence type="ECO:0000256" key="3">
    <source>
        <dbReference type="ARBA" id="ARBA00023014"/>
    </source>
</evidence>
<evidence type="ECO:0000313" key="7">
    <source>
        <dbReference type="Proteomes" id="UP000309231"/>
    </source>
</evidence>
<organism evidence="6">
    <name type="scientific">Mycolicibacterium mucogenicum DSM 44124</name>
    <dbReference type="NCBI Taxonomy" id="1226753"/>
    <lineage>
        <taxon>Bacteria</taxon>
        <taxon>Bacillati</taxon>
        <taxon>Actinomycetota</taxon>
        <taxon>Actinomycetes</taxon>
        <taxon>Mycobacteriales</taxon>
        <taxon>Mycobacteriaceae</taxon>
        <taxon>Mycolicibacterium</taxon>
    </lineage>
</organism>
<dbReference type="Proteomes" id="UP000309231">
    <property type="component" value="Chromosome"/>
</dbReference>
<evidence type="ECO:0000259" key="4">
    <source>
        <dbReference type="PROSITE" id="PS51384"/>
    </source>
</evidence>
<dbReference type="InterPro" id="IPR017927">
    <property type="entry name" value="FAD-bd_FR_type"/>
</dbReference>
<keyword evidence="7" id="KW-1185">Reference proteome</keyword>
<dbReference type="InterPro" id="IPR012675">
    <property type="entry name" value="Beta-grasp_dom_sf"/>
</dbReference>
<dbReference type="InterPro" id="IPR008333">
    <property type="entry name" value="Cbr1-like_FAD-bd_dom"/>
</dbReference>
<comment type="cofactor">
    <cofactor evidence="1">
        <name>FAD</name>
        <dbReference type="ChEBI" id="CHEBI:57692"/>
    </cofactor>
</comment>
<reference evidence="5 7" key="3">
    <citation type="journal article" date="2019" name="Sci. Rep.">
        <title>Insight into the biology of Mycobacterium mucogenicum and Mycobacterium neoaurum clade members.</title>
        <authorList>
            <person name="Behra P.R.K."/>
            <person name="Pettersson B.M.F."/>
            <person name="Ramesh M."/>
            <person name="Dasgupta S."/>
            <person name="Kirsebom L.A."/>
        </authorList>
    </citation>
    <scope>NUCLEOTIDE SEQUENCE [LARGE SCALE GENOMIC DNA]</scope>
    <source>
        <strain evidence="5 7">DSM 44124</strain>
    </source>
</reference>